<organism evidence="1 2">
    <name type="scientific">Blastochloris viridis</name>
    <name type="common">Rhodopseudomonas viridis</name>
    <dbReference type="NCBI Taxonomy" id="1079"/>
    <lineage>
        <taxon>Bacteria</taxon>
        <taxon>Pseudomonadati</taxon>
        <taxon>Pseudomonadota</taxon>
        <taxon>Alphaproteobacteria</taxon>
        <taxon>Hyphomicrobiales</taxon>
        <taxon>Blastochloridaceae</taxon>
        <taxon>Blastochloris</taxon>
    </lineage>
</organism>
<dbReference type="SUPFAM" id="SSF64288">
    <property type="entry name" value="Chorismate lyase-like"/>
    <property type="match status" value="1"/>
</dbReference>
<dbReference type="STRING" id="1079.BVIR_210"/>
<evidence type="ECO:0000313" key="1">
    <source>
        <dbReference type="EMBL" id="CUU43948.1"/>
    </source>
</evidence>
<dbReference type="InterPro" id="IPR028978">
    <property type="entry name" value="Chorismate_lyase_/UTRA_dom_sf"/>
</dbReference>
<proteinExistence type="predicted"/>
<accession>A0A0S4Q6L1</accession>
<gene>
    <name evidence="1" type="ORF">BVIRIDIS_29760</name>
</gene>
<dbReference type="Proteomes" id="UP000065734">
    <property type="component" value="Chromosome I"/>
</dbReference>
<evidence type="ECO:0000313" key="2">
    <source>
        <dbReference type="Proteomes" id="UP000065734"/>
    </source>
</evidence>
<dbReference type="EMBL" id="LN907867">
    <property type="protein sequence ID" value="CUU43948.1"/>
    <property type="molecule type" value="Genomic_DNA"/>
</dbReference>
<sequence>MLSSPTATEGLLTWCEAHGLSHGPITVRLLREVAPRPLDEECRGELRPEAGEAVIYRLVVLKRGDLVLAEADNWFRPRLLSPAMVAALETTDIPFSGVIEPLRPVRRTFGVSFDTPRLTAGFAFEHRAVLVGEDGRPIAVVRERFRADLLAPAAG</sequence>
<dbReference type="AlphaFoldDB" id="A0A0S4Q6L1"/>
<name>A0A0S4Q6L1_BLAVI</name>
<protein>
    <submittedName>
        <fullName evidence="1">Uncharacterized protein</fullName>
    </submittedName>
</protein>
<dbReference type="Gene3D" id="3.40.1410.10">
    <property type="entry name" value="Chorismate lyase-like"/>
    <property type="match status" value="1"/>
</dbReference>
<reference evidence="2" key="1">
    <citation type="journal article" date="2016" name="Genome Announc.">
        <title>Revised genome sequence of the purple photosynthetic bacterium Blastochloris viridis.</title>
        <authorList>
            <person name="Liu L.N."/>
            <person name="Faulkner M."/>
            <person name="Liu X."/>
            <person name="Huang F."/>
            <person name="Darby A.C."/>
            <person name="Hall N."/>
        </authorList>
    </citation>
    <scope>NUCLEOTIDE SEQUENCE [LARGE SCALE GENOMIC DNA]</scope>
    <source>
        <strain evidence="2">ATCC 19567 / DSM 133 / F</strain>
    </source>
</reference>
<keyword evidence="2" id="KW-1185">Reference proteome</keyword>